<evidence type="ECO:0000259" key="3">
    <source>
        <dbReference type="Pfam" id="PF08541"/>
    </source>
</evidence>
<dbReference type="Gene3D" id="3.40.47.10">
    <property type="match status" value="2"/>
</dbReference>
<feature type="domain" description="Beta-ketoacyl-[acyl-carrier-protein] synthase III C-terminal" evidence="3">
    <location>
        <begin position="226"/>
        <end position="312"/>
    </location>
</feature>
<dbReference type="InterPro" id="IPR016039">
    <property type="entry name" value="Thiolase-like"/>
</dbReference>
<sequence>MVTLALPASTTAILDVGAYLPAASEPVEEVLLRNGVPERERANYRTFFGFGEVRREPGRPLEEQLADAARPLLDRTTPGSIRYVIHAPTVQFTAPYPEAVTARVAAMLGLDGAVPLALSQHACASALLAVEAAGLLLEHAGPGGQALVLAGEKTFRGEGEIIEGSAVMGEGTAAVLVGRGAGDRMLTTATRTLGGFHEAPFLAVEAERAFTVAYVEALAGVIGDALEDAGLAAGEVDHVFGHNVNRMSWLRVRRRLGLGDVIRLGGQATRGHCFGADPFIAWHENRERLRPGDRYLLVAAGLGATLTAALFEHAGSRRPEEAS</sequence>
<evidence type="ECO:0000256" key="2">
    <source>
        <dbReference type="ARBA" id="ARBA00023315"/>
    </source>
</evidence>
<evidence type="ECO:0000313" key="5">
    <source>
        <dbReference type="Proteomes" id="UP000675409"/>
    </source>
</evidence>
<evidence type="ECO:0000313" key="4">
    <source>
        <dbReference type="EMBL" id="MBL0885604.1"/>
    </source>
</evidence>
<organism evidence="4 5">
    <name type="scientific">Myceligenerans indicum</name>
    <dbReference type="NCBI Taxonomy" id="2593663"/>
    <lineage>
        <taxon>Bacteria</taxon>
        <taxon>Bacillati</taxon>
        <taxon>Actinomycetota</taxon>
        <taxon>Actinomycetes</taxon>
        <taxon>Micrococcales</taxon>
        <taxon>Promicromonosporaceae</taxon>
        <taxon>Myceligenerans</taxon>
    </lineage>
</organism>
<dbReference type="PANTHER" id="PTHR34069">
    <property type="entry name" value="3-OXOACYL-[ACYL-CARRIER-PROTEIN] SYNTHASE 3"/>
    <property type="match status" value="1"/>
</dbReference>
<accession>A0ABS1LHH3</accession>
<comment type="caution">
    <text evidence="4">The sequence shown here is derived from an EMBL/GenBank/DDBJ whole genome shotgun (WGS) entry which is preliminary data.</text>
</comment>
<dbReference type="PANTHER" id="PTHR34069:SF2">
    <property type="entry name" value="BETA-KETOACYL-[ACYL-CARRIER-PROTEIN] SYNTHASE III"/>
    <property type="match status" value="1"/>
</dbReference>
<reference evidence="4 5" key="1">
    <citation type="journal article" date="2021" name="Arch. Microbiol.">
        <title>Myceligenerans indicum sp. nov., an actinobacterium isolated from mangrove sediment of Sundarbans, India.</title>
        <authorList>
            <person name="Asha K."/>
            <person name="Bhadury P."/>
        </authorList>
    </citation>
    <scope>NUCLEOTIDE SEQUENCE [LARGE SCALE GENOMIC DNA]</scope>
    <source>
        <strain evidence="4 5">I2</strain>
    </source>
</reference>
<evidence type="ECO:0000256" key="1">
    <source>
        <dbReference type="ARBA" id="ARBA00022679"/>
    </source>
</evidence>
<keyword evidence="5" id="KW-1185">Reference proteome</keyword>
<proteinExistence type="predicted"/>
<dbReference type="Pfam" id="PF08541">
    <property type="entry name" value="ACP_syn_III_C"/>
    <property type="match status" value="1"/>
</dbReference>
<keyword evidence="1" id="KW-0808">Transferase</keyword>
<dbReference type="InterPro" id="IPR013747">
    <property type="entry name" value="ACP_syn_III_C"/>
</dbReference>
<dbReference type="EMBL" id="JABBYC010000004">
    <property type="protein sequence ID" value="MBL0885604.1"/>
    <property type="molecule type" value="Genomic_DNA"/>
</dbReference>
<dbReference type="RefSeq" id="WP_201845433.1">
    <property type="nucleotide sequence ID" value="NZ_JABBYC010000004.1"/>
</dbReference>
<gene>
    <name evidence="4" type="ORF">HGK34_04790</name>
</gene>
<dbReference type="SUPFAM" id="SSF53901">
    <property type="entry name" value="Thiolase-like"/>
    <property type="match status" value="1"/>
</dbReference>
<keyword evidence="2" id="KW-0012">Acyltransferase</keyword>
<protein>
    <submittedName>
        <fullName evidence="4">3-oxoacyl-ACP synthase</fullName>
    </submittedName>
</protein>
<name>A0ABS1LHH3_9MICO</name>
<dbReference type="Proteomes" id="UP000675409">
    <property type="component" value="Unassembled WGS sequence"/>
</dbReference>